<reference evidence="2 3" key="1">
    <citation type="journal article" date="2016" name="Nat. Commun.">
        <title>Thousands of microbial genomes shed light on interconnected biogeochemical processes in an aquifer system.</title>
        <authorList>
            <person name="Anantharaman K."/>
            <person name="Brown C.T."/>
            <person name="Hug L.A."/>
            <person name="Sharon I."/>
            <person name="Castelle C.J."/>
            <person name="Probst A.J."/>
            <person name="Thomas B.C."/>
            <person name="Singh A."/>
            <person name="Wilkins M.J."/>
            <person name="Karaoz U."/>
            <person name="Brodie E.L."/>
            <person name="Williams K.H."/>
            <person name="Hubbard S.S."/>
            <person name="Banfield J.F."/>
        </authorList>
    </citation>
    <scope>NUCLEOTIDE SEQUENCE [LARGE SCALE GENOMIC DNA]</scope>
</reference>
<keyword evidence="1" id="KW-0812">Transmembrane</keyword>
<accession>A0A1F7U6Z7</accession>
<dbReference type="EMBL" id="MGEA01000038">
    <property type="protein sequence ID" value="OGL74019.1"/>
    <property type="molecule type" value="Genomic_DNA"/>
</dbReference>
<evidence type="ECO:0000256" key="1">
    <source>
        <dbReference type="SAM" id="Phobius"/>
    </source>
</evidence>
<organism evidence="2 3">
    <name type="scientific">Candidatus Uhrbacteria bacterium RIFCSPHIGHO2_02_FULL_60_10</name>
    <dbReference type="NCBI Taxonomy" id="1802392"/>
    <lineage>
        <taxon>Bacteria</taxon>
        <taxon>Candidatus Uhriibacteriota</taxon>
    </lineage>
</organism>
<gene>
    <name evidence="2" type="ORF">A3C96_00680</name>
</gene>
<dbReference type="Gene3D" id="2.60.120.560">
    <property type="entry name" value="Exo-inulinase, domain 1"/>
    <property type="match status" value="1"/>
</dbReference>
<comment type="caution">
    <text evidence="2">The sequence shown here is derived from an EMBL/GenBank/DDBJ whole genome shotgun (WGS) entry which is preliminary data.</text>
</comment>
<evidence type="ECO:0000313" key="3">
    <source>
        <dbReference type="Proteomes" id="UP000177088"/>
    </source>
</evidence>
<keyword evidence="1" id="KW-0472">Membrane</keyword>
<keyword evidence="1" id="KW-1133">Transmembrane helix</keyword>
<name>A0A1F7U6Z7_9BACT</name>
<dbReference type="AlphaFoldDB" id="A0A1F7U6Z7"/>
<evidence type="ECO:0000313" key="2">
    <source>
        <dbReference type="EMBL" id="OGL74019.1"/>
    </source>
</evidence>
<dbReference type="Proteomes" id="UP000177088">
    <property type="component" value="Unassembled WGS sequence"/>
</dbReference>
<protein>
    <submittedName>
        <fullName evidence="2">Uncharacterized protein</fullName>
    </submittedName>
</protein>
<feature type="transmembrane region" description="Helical" evidence="1">
    <location>
        <begin position="21"/>
        <end position="45"/>
    </location>
</feature>
<proteinExistence type="predicted"/>
<sequence length="327" mass="35013">MSSAVSDSRTKRTAGFTLAEAVVAIGLAAILLAVYSAVLNTAFFLRRVQYSFQAMNFIQEELDKLRSLPYAELLNRTDGALLGLPFTRGTWAVKADAAASSAPNMLVLPAAKTALVGETGLVVLPGNYRDNFTANAKIRVGSASPAGWGAGFFFRYRDAENHYRFRIAQGGLALDKVSQGTITTIWSQATGLSTDTWYELEITTSFQSITVKRRIGVTMTTLATVTDFTFTTGDLAIGAVGNALVAADDISVTDASGTSSWTFDTDTVDELPITWQRMSYIDLPSGSASLTIANYLGQTSIKQCTVKVGWTDSGGPHLVSRTILIAN</sequence>